<evidence type="ECO:0000256" key="3">
    <source>
        <dbReference type="ARBA" id="ARBA00022679"/>
    </source>
</evidence>
<dbReference type="InterPro" id="IPR001173">
    <property type="entry name" value="Glyco_trans_2-like"/>
</dbReference>
<dbReference type="InterPro" id="IPR029044">
    <property type="entry name" value="Nucleotide-diphossugar_trans"/>
</dbReference>
<keyword evidence="4" id="KW-1133">Transmembrane helix</keyword>
<keyword evidence="3" id="KW-0808">Transferase</keyword>
<evidence type="ECO:0000256" key="4">
    <source>
        <dbReference type="SAM" id="Phobius"/>
    </source>
</evidence>
<keyword evidence="7" id="KW-1185">Reference proteome</keyword>
<organism evidence="6 7">
    <name type="scientific">Fulvivirga sediminis</name>
    <dbReference type="NCBI Taxonomy" id="2803949"/>
    <lineage>
        <taxon>Bacteria</taxon>
        <taxon>Pseudomonadati</taxon>
        <taxon>Bacteroidota</taxon>
        <taxon>Cytophagia</taxon>
        <taxon>Cytophagales</taxon>
        <taxon>Fulvivirgaceae</taxon>
        <taxon>Fulvivirga</taxon>
    </lineage>
</organism>
<dbReference type="AlphaFoldDB" id="A0A937F6I9"/>
<dbReference type="CDD" id="cd04186">
    <property type="entry name" value="GT_2_like_c"/>
    <property type="match status" value="1"/>
</dbReference>
<sequence>MIDVSVIIVNYNTLPLTTACINSILENTSLGVTYEIIIVDNNSKNNEGEELVNRFPMIKLIQNSKNVGFGIANNQGMNYAKGRYYLLLNSDTYFLNDVLTNAVAFADENQKQYKIYGADIRNSDLSSQRSFFLGRRDDVLMAFKIGVINSNPFFYKYLNAIPKAESREIGGLYGAYIFLDRIVFEETRGFDPDFFMYCEETEWFRNRLKDRYRIKLCERSTVVHYGGGSSRQTIINDQNLLSDFLYWYKISYQAYWVYVIGVYFNSLFTIFLLPLMSKVERQRYFRIVKIRWKFVFRVFFDIPRYSNKYGSRDNSLVV</sequence>
<dbReference type="SUPFAM" id="SSF53448">
    <property type="entry name" value="Nucleotide-diphospho-sugar transferases"/>
    <property type="match status" value="1"/>
</dbReference>
<keyword evidence="4" id="KW-0472">Membrane</keyword>
<dbReference type="GO" id="GO:0016757">
    <property type="term" value="F:glycosyltransferase activity"/>
    <property type="evidence" value="ECO:0007669"/>
    <property type="project" value="UniProtKB-KW"/>
</dbReference>
<dbReference type="PANTHER" id="PTHR43179:SF12">
    <property type="entry name" value="GALACTOFURANOSYLTRANSFERASE GLFT2"/>
    <property type="match status" value="1"/>
</dbReference>
<evidence type="ECO:0000313" key="6">
    <source>
        <dbReference type="EMBL" id="MBL3654988.1"/>
    </source>
</evidence>
<dbReference type="EMBL" id="JAESIY010000001">
    <property type="protein sequence ID" value="MBL3654988.1"/>
    <property type="molecule type" value="Genomic_DNA"/>
</dbReference>
<dbReference type="RefSeq" id="WP_202242096.1">
    <property type="nucleotide sequence ID" value="NZ_JAESIY010000001.1"/>
</dbReference>
<dbReference type="PANTHER" id="PTHR43179">
    <property type="entry name" value="RHAMNOSYLTRANSFERASE WBBL"/>
    <property type="match status" value="1"/>
</dbReference>
<name>A0A937F6I9_9BACT</name>
<reference evidence="6" key="1">
    <citation type="submission" date="2021-01" db="EMBL/GenBank/DDBJ databases">
        <title>Fulvivirga kasyanovii gen. nov., sp nov., a novel member of the phylum Bacteroidetes isolated from seawater in a mussel farm.</title>
        <authorList>
            <person name="Zhao L.-H."/>
            <person name="Wang Z.-J."/>
        </authorList>
    </citation>
    <scope>NUCLEOTIDE SEQUENCE</scope>
    <source>
        <strain evidence="6">2943</strain>
    </source>
</reference>
<keyword evidence="4" id="KW-0812">Transmembrane</keyword>
<dbReference type="Pfam" id="PF00535">
    <property type="entry name" value="Glycos_transf_2"/>
    <property type="match status" value="1"/>
</dbReference>
<accession>A0A937F6I9</accession>
<dbReference type="Proteomes" id="UP000659388">
    <property type="component" value="Unassembled WGS sequence"/>
</dbReference>
<feature type="transmembrane region" description="Helical" evidence="4">
    <location>
        <begin position="255"/>
        <end position="276"/>
    </location>
</feature>
<evidence type="ECO:0000313" key="7">
    <source>
        <dbReference type="Proteomes" id="UP000659388"/>
    </source>
</evidence>
<dbReference type="Gene3D" id="3.90.550.10">
    <property type="entry name" value="Spore Coat Polysaccharide Biosynthesis Protein SpsA, Chain A"/>
    <property type="match status" value="1"/>
</dbReference>
<gene>
    <name evidence="6" type="ORF">JL102_02505</name>
</gene>
<feature type="domain" description="Glycosyltransferase 2-like" evidence="5">
    <location>
        <begin position="5"/>
        <end position="126"/>
    </location>
</feature>
<keyword evidence="2" id="KW-0328">Glycosyltransferase</keyword>
<evidence type="ECO:0000256" key="1">
    <source>
        <dbReference type="ARBA" id="ARBA00006739"/>
    </source>
</evidence>
<evidence type="ECO:0000256" key="2">
    <source>
        <dbReference type="ARBA" id="ARBA00022676"/>
    </source>
</evidence>
<evidence type="ECO:0000259" key="5">
    <source>
        <dbReference type="Pfam" id="PF00535"/>
    </source>
</evidence>
<proteinExistence type="inferred from homology"/>
<protein>
    <submittedName>
        <fullName evidence="6">Glycosyltransferase family 2 protein</fullName>
    </submittedName>
</protein>
<comment type="similarity">
    <text evidence="1">Belongs to the glycosyltransferase 2 family.</text>
</comment>
<comment type="caution">
    <text evidence="6">The sequence shown here is derived from an EMBL/GenBank/DDBJ whole genome shotgun (WGS) entry which is preliminary data.</text>
</comment>